<feature type="domain" description="DUF7356" evidence="2">
    <location>
        <begin position="240"/>
        <end position="332"/>
    </location>
</feature>
<dbReference type="RefSeq" id="XP_048140513.1">
    <property type="nucleotide sequence ID" value="XM_048284556.1"/>
</dbReference>
<name>A0ABM3HV87_9MYRT</name>
<accession>A0ABM3HV87</accession>
<evidence type="ECO:0000313" key="4">
    <source>
        <dbReference type="RefSeq" id="XP_048140513.1"/>
    </source>
</evidence>
<dbReference type="Pfam" id="PF24053">
    <property type="entry name" value="DUF7356"/>
    <property type="match status" value="2"/>
</dbReference>
<keyword evidence="1" id="KW-0812">Transmembrane</keyword>
<protein>
    <submittedName>
        <fullName evidence="4">Uncharacterized protein LOC115748148</fullName>
    </submittedName>
</protein>
<dbReference type="PANTHER" id="PTHR34200:SF2">
    <property type="entry name" value="TRANSMEMBRANE PROTEIN"/>
    <property type="match status" value="1"/>
</dbReference>
<evidence type="ECO:0000256" key="1">
    <source>
        <dbReference type="SAM" id="Phobius"/>
    </source>
</evidence>
<sequence>MGLSSVSASKAKVSLRRYSRRIMRSKKFQRYRFFMVLLLVVILWQRSNAALGSWKGSFRKPAGGVSSKVAGYVLPAGQASQDESDKQRSEMAWLVLNSSGGEIAAGENCSAAPLSGTCQVKNLTACVRQHGAGNGTNETFLFIWNAGETPLKMNVTFLPANITPGEIQVAKQEKINITAYVGGNSSIVLDGGEGHCVMDMAFLLPFAPSITSGSDNRSSQVGSTPDTPSASNVPGVVAAGKCLLPSKSCQVKNLTACLHYNRNATMETLLLVQNGGEIPLRVNITLLPANITLDKVELPDQQWKMVNVTDKFGANSSILLTAADWDCVVELVSESNSPKQFSSHVSVVLFLSGIVILASATAYWKLRAAVRRVDGTPYEQLEMGMGSADSIRGRTFKTAGEGWDQSWGDDEWEEVKAVKSPSSVQKGNLIVNGIKDD</sequence>
<evidence type="ECO:0000259" key="2">
    <source>
        <dbReference type="Pfam" id="PF24053"/>
    </source>
</evidence>
<feature type="transmembrane region" description="Helical" evidence="1">
    <location>
        <begin position="341"/>
        <end position="364"/>
    </location>
</feature>
<dbReference type="Proteomes" id="UP000827889">
    <property type="component" value="Chromosome 8"/>
</dbReference>
<feature type="domain" description="DUF7356" evidence="2">
    <location>
        <begin position="105"/>
        <end position="201"/>
    </location>
</feature>
<gene>
    <name evidence="4" type="primary">LOC115748148</name>
</gene>
<dbReference type="GeneID" id="115748148"/>
<keyword evidence="1" id="KW-0472">Membrane</keyword>
<dbReference type="PANTHER" id="PTHR34200">
    <property type="entry name" value="DENTIN SIALOPHOSPHOPROTEIN-LIKE ISOFORM X1"/>
    <property type="match status" value="1"/>
</dbReference>
<reference evidence="4" key="1">
    <citation type="submission" date="2025-08" db="UniProtKB">
        <authorList>
            <consortium name="RefSeq"/>
        </authorList>
    </citation>
    <scope>IDENTIFICATION</scope>
    <source>
        <tissue evidence="4">Leaf</tissue>
    </source>
</reference>
<organism evidence="3 4">
    <name type="scientific">Rhodamnia argentea</name>
    <dbReference type="NCBI Taxonomy" id="178133"/>
    <lineage>
        <taxon>Eukaryota</taxon>
        <taxon>Viridiplantae</taxon>
        <taxon>Streptophyta</taxon>
        <taxon>Embryophyta</taxon>
        <taxon>Tracheophyta</taxon>
        <taxon>Spermatophyta</taxon>
        <taxon>Magnoliopsida</taxon>
        <taxon>eudicotyledons</taxon>
        <taxon>Gunneridae</taxon>
        <taxon>Pentapetalae</taxon>
        <taxon>rosids</taxon>
        <taxon>malvids</taxon>
        <taxon>Myrtales</taxon>
        <taxon>Myrtaceae</taxon>
        <taxon>Myrtoideae</taxon>
        <taxon>Myrteae</taxon>
        <taxon>Australasian group</taxon>
        <taxon>Rhodamnia</taxon>
    </lineage>
</organism>
<evidence type="ECO:0000313" key="3">
    <source>
        <dbReference type="Proteomes" id="UP000827889"/>
    </source>
</evidence>
<keyword evidence="3" id="KW-1185">Reference proteome</keyword>
<dbReference type="InterPro" id="IPR055780">
    <property type="entry name" value="DUF7356"/>
</dbReference>
<proteinExistence type="predicted"/>
<keyword evidence="1" id="KW-1133">Transmembrane helix</keyword>